<reference evidence="3" key="1">
    <citation type="journal article" date="2019" name="Int. J. Syst. Evol. Microbiol.">
        <title>The Global Catalogue of Microorganisms (GCM) 10K type strain sequencing project: providing services to taxonomists for standard genome sequencing and annotation.</title>
        <authorList>
            <consortium name="The Broad Institute Genomics Platform"/>
            <consortium name="The Broad Institute Genome Sequencing Center for Infectious Disease"/>
            <person name="Wu L."/>
            <person name="Ma J."/>
        </authorList>
    </citation>
    <scope>NUCLEOTIDE SEQUENCE [LARGE SCALE GENOMIC DNA]</scope>
    <source>
        <strain evidence="3">KCTC 52487</strain>
    </source>
</reference>
<proteinExistence type="predicted"/>
<sequence length="219" mass="23397">MADTYETENEKVNPNPPVWFVYLDIEGDPVRAWTAPWDKTFAADETGDPLLDGFTFLGVGAIGQVGEIADGLSGGGPVTLTLPAVDPAETAFNEIVAEARNWQWRRGVIWHSYVNGETGQLLYAPKRRRSGRMDNLKALDGEEDAVITVDIESHAAHASVPLESRYAEQPEVDPTDISQSWVHDLANKKITVGGTTTTPGGRGGGGSGPGGNGGIVDRL</sequence>
<protein>
    <recommendedName>
        <fullName evidence="4">Phage tail protein</fullName>
    </recommendedName>
</protein>
<gene>
    <name evidence="2" type="ORF">ACFOOR_02500</name>
</gene>
<evidence type="ECO:0008006" key="4">
    <source>
        <dbReference type="Google" id="ProtNLM"/>
    </source>
</evidence>
<comment type="caution">
    <text evidence="2">The sequence shown here is derived from an EMBL/GenBank/DDBJ whole genome shotgun (WGS) entry which is preliminary data.</text>
</comment>
<organism evidence="2 3">
    <name type="scientific">Hyphobacterium vulgare</name>
    <dbReference type="NCBI Taxonomy" id="1736751"/>
    <lineage>
        <taxon>Bacteria</taxon>
        <taxon>Pseudomonadati</taxon>
        <taxon>Pseudomonadota</taxon>
        <taxon>Alphaproteobacteria</taxon>
        <taxon>Maricaulales</taxon>
        <taxon>Maricaulaceae</taxon>
        <taxon>Hyphobacterium</taxon>
    </lineage>
</organism>
<name>A0ABV6ZU72_9PROT</name>
<dbReference type="EMBL" id="JBHRSV010000001">
    <property type="protein sequence ID" value="MFC2924969.1"/>
    <property type="molecule type" value="Genomic_DNA"/>
</dbReference>
<evidence type="ECO:0000256" key="1">
    <source>
        <dbReference type="SAM" id="MobiDB-lite"/>
    </source>
</evidence>
<feature type="region of interest" description="Disordered" evidence="1">
    <location>
        <begin position="192"/>
        <end position="219"/>
    </location>
</feature>
<dbReference type="RefSeq" id="WP_343163852.1">
    <property type="nucleotide sequence ID" value="NZ_JBHRSV010000001.1"/>
</dbReference>
<accession>A0ABV6ZU72</accession>
<dbReference type="Proteomes" id="UP001595379">
    <property type="component" value="Unassembled WGS sequence"/>
</dbReference>
<evidence type="ECO:0000313" key="3">
    <source>
        <dbReference type="Proteomes" id="UP001595379"/>
    </source>
</evidence>
<keyword evidence="3" id="KW-1185">Reference proteome</keyword>
<evidence type="ECO:0000313" key="2">
    <source>
        <dbReference type="EMBL" id="MFC2924969.1"/>
    </source>
</evidence>
<feature type="compositionally biased region" description="Gly residues" evidence="1">
    <location>
        <begin position="200"/>
        <end position="219"/>
    </location>
</feature>